<keyword evidence="1 3" id="KW-0689">Ribosomal protein</keyword>
<reference evidence="4" key="1">
    <citation type="journal article" date="2020" name="mSystems">
        <title>Genome- and Community-Level Interaction Insights into Carbon Utilization and Element Cycling Functions of Hydrothermarchaeota in Hydrothermal Sediment.</title>
        <authorList>
            <person name="Zhou Z."/>
            <person name="Liu Y."/>
            <person name="Xu W."/>
            <person name="Pan J."/>
            <person name="Luo Z.H."/>
            <person name="Li M."/>
        </authorList>
    </citation>
    <scope>NUCLEOTIDE SEQUENCE [LARGE SCALE GENOMIC DNA]</scope>
    <source>
        <strain evidence="5">SpSt-622</strain>
        <strain evidence="4">SpSt-642</strain>
    </source>
</reference>
<proteinExistence type="inferred from homology"/>
<dbReference type="InterPro" id="IPR001976">
    <property type="entry name" value="Ribosomal_eS24"/>
</dbReference>
<dbReference type="AlphaFoldDB" id="A0A7C4D9D2"/>
<organism evidence="4">
    <name type="scientific">Staphylothermus marinus</name>
    <dbReference type="NCBI Taxonomy" id="2280"/>
    <lineage>
        <taxon>Archaea</taxon>
        <taxon>Thermoproteota</taxon>
        <taxon>Thermoprotei</taxon>
        <taxon>Desulfurococcales</taxon>
        <taxon>Desulfurococcaceae</taxon>
        <taxon>Staphylothermus</taxon>
    </lineage>
</organism>
<dbReference type="Pfam" id="PF01282">
    <property type="entry name" value="Ribosomal_S24e"/>
    <property type="match status" value="1"/>
</dbReference>
<evidence type="ECO:0000256" key="1">
    <source>
        <dbReference type="ARBA" id="ARBA00022980"/>
    </source>
</evidence>
<comment type="caution">
    <text evidence="4">The sequence shown here is derived from an EMBL/GenBank/DDBJ whole genome shotgun (WGS) entry which is preliminary data.</text>
</comment>
<dbReference type="HAMAP" id="MF_00545">
    <property type="entry name" value="Ribosomal_eS24"/>
    <property type="match status" value="1"/>
</dbReference>
<dbReference type="GO" id="GO:0003735">
    <property type="term" value="F:structural constituent of ribosome"/>
    <property type="evidence" value="ECO:0007669"/>
    <property type="project" value="InterPro"/>
</dbReference>
<evidence type="ECO:0000256" key="3">
    <source>
        <dbReference type="HAMAP-Rule" id="MF_00545"/>
    </source>
</evidence>
<dbReference type="EMBL" id="DTAN01000042">
    <property type="protein sequence ID" value="HGU64764.1"/>
    <property type="molecule type" value="Genomic_DNA"/>
</dbReference>
<protein>
    <recommendedName>
        <fullName evidence="3">Small ribosomal subunit protein eS24</fullName>
    </recommendedName>
</protein>
<dbReference type="EMBL" id="DTBJ01000013">
    <property type="protein sequence ID" value="HGM58198.1"/>
    <property type="molecule type" value="Genomic_DNA"/>
</dbReference>
<evidence type="ECO:0000313" key="4">
    <source>
        <dbReference type="EMBL" id="HGM58198.1"/>
    </source>
</evidence>
<dbReference type="InterPro" id="IPR012678">
    <property type="entry name" value="Ribosomal_uL23/eL15/eS24_sf"/>
</dbReference>
<dbReference type="GO" id="GO:1990904">
    <property type="term" value="C:ribonucleoprotein complex"/>
    <property type="evidence" value="ECO:0007669"/>
    <property type="project" value="UniProtKB-KW"/>
</dbReference>
<name>A0A7C4D9D2_STAMA</name>
<dbReference type="InterPro" id="IPR053709">
    <property type="entry name" value="eRP_eS24_sf"/>
</dbReference>
<gene>
    <name evidence="3" type="primary">rps24e</name>
    <name evidence="5" type="ORF">ENT92_00915</name>
    <name evidence="4" type="ORF">ENU14_01215</name>
</gene>
<dbReference type="PANTHER" id="PTHR10496">
    <property type="entry name" value="40S RIBOSOMAL PROTEIN S24"/>
    <property type="match status" value="1"/>
</dbReference>
<dbReference type="Gene3D" id="3.30.70.3370">
    <property type="match status" value="1"/>
</dbReference>
<evidence type="ECO:0000313" key="5">
    <source>
        <dbReference type="EMBL" id="HGU64764.1"/>
    </source>
</evidence>
<dbReference type="SUPFAM" id="SSF54189">
    <property type="entry name" value="Ribosomal proteins S24e, L23 and L15e"/>
    <property type="match status" value="1"/>
</dbReference>
<accession>A0A7C4D9D2</accession>
<dbReference type="GO" id="GO:0006412">
    <property type="term" value="P:translation"/>
    <property type="evidence" value="ECO:0007669"/>
    <property type="project" value="UniProtKB-UniRule"/>
</dbReference>
<sequence length="118" mass="13797">MSKTIEIDEFTGEIVDEKYNPLIKRREIVLKISHIGKTTPSRGAIRVNIAKHYNVDVNRVIVKKIETEYGISVSKVYIHIYDDLDRLKKFEPEYIVKRNEQSLQLYELEKSQRETGSG</sequence>
<keyword evidence="2 3" id="KW-0687">Ribonucleoprotein</keyword>
<dbReference type="GO" id="GO:0005840">
    <property type="term" value="C:ribosome"/>
    <property type="evidence" value="ECO:0007669"/>
    <property type="project" value="UniProtKB-KW"/>
</dbReference>
<evidence type="ECO:0000256" key="2">
    <source>
        <dbReference type="ARBA" id="ARBA00023274"/>
    </source>
</evidence>
<comment type="similarity">
    <text evidence="3">Belongs to the eukaryotic ribosomal protein eS24 family.</text>
</comment>